<feature type="domain" description="TNase-like" evidence="1">
    <location>
        <begin position="38"/>
        <end position="158"/>
    </location>
</feature>
<dbReference type="PROSITE" id="PS50830">
    <property type="entry name" value="TNASE_3"/>
    <property type="match status" value="1"/>
</dbReference>
<dbReference type="SMART" id="SM00318">
    <property type="entry name" value="SNc"/>
    <property type="match status" value="1"/>
</dbReference>
<gene>
    <name evidence="2" type="ORF">CO018_03250</name>
</gene>
<evidence type="ECO:0000259" key="1">
    <source>
        <dbReference type="PROSITE" id="PS50830"/>
    </source>
</evidence>
<comment type="caution">
    <text evidence="2">The sequence shown here is derived from an EMBL/GenBank/DDBJ whole genome shotgun (WGS) entry which is preliminary data.</text>
</comment>
<sequence length="232" mass="25623">MPKKTKRFSKLKTAGLIAAAAGAVGLLGVSFGGRKPINVPAYRAEKVIDGDTFDTEEHQAVRLAAVDASELDECGGKEAKEELERLILNQDIYLKVIWHDSSRQTAFVYTKNGSVDEAMLASGWGELHGQSYQPAVDKQKLALASQKAQKEKMGLFSEQCTQSVNPKNPNCAIKGNSSDRNGTKIYFFPGCQLYNKTYVQPHHNDQWFCTEAAAKKAGFTKAERCPERYEPT</sequence>
<feature type="non-terminal residue" evidence="2">
    <location>
        <position position="232"/>
    </location>
</feature>
<dbReference type="EMBL" id="PFQV01000057">
    <property type="protein sequence ID" value="PJC66193.1"/>
    <property type="molecule type" value="Genomic_DNA"/>
</dbReference>
<dbReference type="InterPro" id="IPR016071">
    <property type="entry name" value="Staphylococal_nuclease_OB-fold"/>
</dbReference>
<organism evidence="2 3">
    <name type="scientific">Candidatus Beckwithbacteria bacterium CG_4_9_14_0_2_um_filter_47_11</name>
    <dbReference type="NCBI Taxonomy" id="1974494"/>
    <lineage>
        <taxon>Bacteria</taxon>
        <taxon>Candidatus Beckwithiibacteriota</taxon>
    </lineage>
</organism>
<name>A0A2M8G3H2_9BACT</name>
<dbReference type="AlphaFoldDB" id="A0A2M8G3H2"/>
<evidence type="ECO:0000313" key="3">
    <source>
        <dbReference type="Proteomes" id="UP000229739"/>
    </source>
</evidence>
<dbReference type="Gene3D" id="2.40.50.90">
    <property type="match status" value="1"/>
</dbReference>
<dbReference type="Proteomes" id="UP000229739">
    <property type="component" value="Unassembled WGS sequence"/>
</dbReference>
<evidence type="ECO:0000313" key="2">
    <source>
        <dbReference type="EMBL" id="PJC66193.1"/>
    </source>
</evidence>
<dbReference type="Pfam" id="PF00565">
    <property type="entry name" value="SNase"/>
    <property type="match status" value="1"/>
</dbReference>
<dbReference type="InterPro" id="IPR035437">
    <property type="entry name" value="SNase_OB-fold_sf"/>
</dbReference>
<protein>
    <recommendedName>
        <fullName evidence="1">TNase-like domain-containing protein</fullName>
    </recommendedName>
</protein>
<reference evidence="3" key="1">
    <citation type="submission" date="2017-09" db="EMBL/GenBank/DDBJ databases">
        <title>Depth-based differentiation of microbial function through sediment-hosted aquifers and enrichment of novel symbionts in the deep terrestrial subsurface.</title>
        <authorList>
            <person name="Probst A.J."/>
            <person name="Ladd B."/>
            <person name="Jarett J.K."/>
            <person name="Geller-Mcgrath D.E."/>
            <person name="Sieber C.M.K."/>
            <person name="Emerson J.B."/>
            <person name="Anantharaman K."/>
            <person name="Thomas B.C."/>
            <person name="Malmstrom R."/>
            <person name="Stieglmeier M."/>
            <person name="Klingl A."/>
            <person name="Woyke T."/>
            <person name="Ryan C.M."/>
            <person name="Banfield J.F."/>
        </authorList>
    </citation>
    <scope>NUCLEOTIDE SEQUENCE [LARGE SCALE GENOMIC DNA]</scope>
</reference>
<proteinExistence type="predicted"/>
<accession>A0A2M8G3H2</accession>
<dbReference type="SUPFAM" id="SSF50199">
    <property type="entry name" value="Staphylococcal nuclease"/>
    <property type="match status" value="1"/>
</dbReference>